<dbReference type="OrthoDB" id="485579at2"/>
<dbReference type="Proteomes" id="UP000010471">
    <property type="component" value="Chromosome"/>
</dbReference>
<name>K9WNU0_9CYAN</name>
<keyword evidence="2" id="KW-1185">Reference proteome</keyword>
<sequence length="127" mass="14757">MLGTFQQSHIRIEVEAPQIAIHDSLLYSERLQQWLWPQRFSLGLPEQLHPELTFTTWMGPVAIQHKVEVAQPNCLRLLLSQGIDGYHEWYWGDGWVQSRLEGISLLPLNLGQSLSLLRLRQFLASQR</sequence>
<dbReference type="STRING" id="1173027.Mic7113_5565"/>
<dbReference type="HOGENOM" id="CLU_1977470_0_0_3"/>
<evidence type="ECO:0000313" key="2">
    <source>
        <dbReference type="Proteomes" id="UP000010471"/>
    </source>
</evidence>
<proteinExistence type="predicted"/>
<reference evidence="1 2" key="1">
    <citation type="submission" date="2012-06" db="EMBL/GenBank/DDBJ databases">
        <title>Finished chromosome of genome of Microcoleus sp. PCC 7113.</title>
        <authorList>
            <consortium name="US DOE Joint Genome Institute"/>
            <person name="Gugger M."/>
            <person name="Coursin T."/>
            <person name="Rippka R."/>
            <person name="Tandeau De Marsac N."/>
            <person name="Huntemann M."/>
            <person name="Wei C.-L."/>
            <person name="Han J."/>
            <person name="Detter J.C."/>
            <person name="Han C."/>
            <person name="Tapia R."/>
            <person name="Chen A."/>
            <person name="Kyrpides N."/>
            <person name="Mavromatis K."/>
            <person name="Markowitz V."/>
            <person name="Szeto E."/>
            <person name="Ivanova N."/>
            <person name="Pagani I."/>
            <person name="Pati A."/>
            <person name="Goodwin L."/>
            <person name="Nordberg H.P."/>
            <person name="Cantor M.N."/>
            <person name="Hua S.X."/>
            <person name="Woyke T."/>
            <person name="Kerfeld C.A."/>
        </authorList>
    </citation>
    <scope>NUCLEOTIDE SEQUENCE [LARGE SCALE GENOMIC DNA]</scope>
    <source>
        <strain evidence="1 2">PCC 7113</strain>
    </source>
</reference>
<evidence type="ECO:0000313" key="1">
    <source>
        <dbReference type="EMBL" id="AFZ21197.1"/>
    </source>
</evidence>
<dbReference type="KEGG" id="mic:Mic7113_5565"/>
<accession>K9WNU0</accession>
<gene>
    <name evidence="1" type="ORF">Mic7113_5565</name>
</gene>
<dbReference type="RefSeq" id="WP_015185330.1">
    <property type="nucleotide sequence ID" value="NC_019738.1"/>
</dbReference>
<dbReference type="PATRIC" id="fig|1173027.3.peg.6165"/>
<organism evidence="1 2">
    <name type="scientific">Allocoleopsis franciscana PCC 7113</name>
    <dbReference type="NCBI Taxonomy" id="1173027"/>
    <lineage>
        <taxon>Bacteria</taxon>
        <taxon>Bacillati</taxon>
        <taxon>Cyanobacteriota</taxon>
        <taxon>Cyanophyceae</taxon>
        <taxon>Coleofasciculales</taxon>
        <taxon>Coleofasciculaceae</taxon>
        <taxon>Allocoleopsis</taxon>
        <taxon>Allocoleopsis franciscana</taxon>
    </lineage>
</organism>
<protein>
    <submittedName>
        <fullName evidence="1">Uncharacterized protein</fullName>
    </submittedName>
</protein>
<dbReference type="eggNOG" id="ENOG50316C6">
    <property type="taxonomic scope" value="Bacteria"/>
</dbReference>
<dbReference type="AlphaFoldDB" id="K9WNU0"/>
<dbReference type="EMBL" id="CP003630">
    <property type="protein sequence ID" value="AFZ21197.1"/>
    <property type="molecule type" value="Genomic_DNA"/>
</dbReference>